<dbReference type="Gene3D" id="2.40.50.100">
    <property type="match status" value="1"/>
</dbReference>
<dbReference type="AlphaFoldDB" id="A0A6I0F657"/>
<dbReference type="NCBIfam" id="TIGR01730">
    <property type="entry name" value="RND_mfp"/>
    <property type="match status" value="1"/>
</dbReference>
<keyword evidence="7" id="KW-1185">Reference proteome</keyword>
<dbReference type="GO" id="GO:1990281">
    <property type="term" value="C:efflux pump complex"/>
    <property type="evidence" value="ECO:0007669"/>
    <property type="project" value="TreeGrafter"/>
</dbReference>
<dbReference type="InterPro" id="IPR058637">
    <property type="entry name" value="YknX-like_C"/>
</dbReference>
<dbReference type="PANTHER" id="PTHR30469:SF33">
    <property type="entry name" value="SLR1207 PROTEIN"/>
    <property type="match status" value="1"/>
</dbReference>
<evidence type="ECO:0000256" key="2">
    <source>
        <dbReference type="SAM" id="Coils"/>
    </source>
</evidence>
<dbReference type="InterPro" id="IPR058647">
    <property type="entry name" value="BSH_CzcB-like"/>
</dbReference>
<evidence type="ECO:0000313" key="6">
    <source>
        <dbReference type="EMBL" id="KAB3532425.1"/>
    </source>
</evidence>
<organism evidence="6 7">
    <name type="scientific">Alkaliphilus pronyensis</name>
    <dbReference type="NCBI Taxonomy" id="1482732"/>
    <lineage>
        <taxon>Bacteria</taxon>
        <taxon>Bacillati</taxon>
        <taxon>Bacillota</taxon>
        <taxon>Clostridia</taxon>
        <taxon>Peptostreptococcales</taxon>
        <taxon>Natronincolaceae</taxon>
        <taxon>Alkaliphilus</taxon>
    </lineage>
</organism>
<dbReference type="Pfam" id="PF25989">
    <property type="entry name" value="YknX_C"/>
    <property type="match status" value="1"/>
</dbReference>
<dbReference type="OrthoDB" id="9777308at2"/>
<dbReference type="Pfam" id="PF25973">
    <property type="entry name" value="BSH_CzcB"/>
    <property type="match status" value="1"/>
</dbReference>
<evidence type="ECO:0000256" key="1">
    <source>
        <dbReference type="ARBA" id="ARBA00009477"/>
    </source>
</evidence>
<evidence type="ECO:0000313" key="7">
    <source>
        <dbReference type="Proteomes" id="UP000432715"/>
    </source>
</evidence>
<dbReference type="GO" id="GO:0015562">
    <property type="term" value="F:efflux transmembrane transporter activity"/>
    <property type="evidence" value="ECO:0007669"/>
    <property type="project" value="TreeGrafter"/>
</dbReference>
<dbReference type="InterPro" id="IPR058636">
    <property type="entry name" value="Beta-barrel_YknX"/>
</dbReference>
<evidence type="ECO:0000259" key="4">
    <source>
        <dbReference type="Pfam" id="PF25989"/>
    </source>
</evidence>
<feature type="coiled-coil region" evidence="2">
    <location>
        <begin position="106"/>
        <end position="215"/>
    </location>
</feature>
<feature type="domain" description="CzcB-like barrel-sandwich hybrid" evidence="3">
    <location>
        <begin position="67"/>
        <end position="246"/>
    </location>
</feature>
<protein>
    <submittedName>
        <fullName evidence="6">Efflux RND transporter periplasmic adaptor subunit</fullName>
    </submittedName>
</protein>
<dbReference type="SUPFAM" id="SSF111369">
    <property type="entry name" value="HlyD-like secretion proteins"/>
    <property type="match status" value="1"/>
</dbReference>
<dbReference type="Proteomes" id="UP000432715">
    <property type="component" value="Unassembled WGS sequence"/>
</dbReference>
<evidence type="ECO:0000259" key="3">
    <source>
        <dbReference type="Pfam" id="PF25973"/>
    </source>
</evidence>
<gene>
    <name evidence="6" type="ORF">F8154_11815</name>
</gene>
<evidence type="ECO:0000259" key="5">
    <source>
        <dbReference type="Pfam" id="PF25990"/>
    </source>
</evidence>
<dbReference type="Gene3D" id="2.40.30.170">
    <property type="match status" value="1"/>
</dbReference>
<dbReference type="InterPro" id="IPR006143">
    <property type="entry name" value="RND_pump_MFP"/>
</dbReference>
<dbReference type="EMBL" id="WBZC01000048">
    <property type="protein sequence ID" value="KAB3532425.1"/>
    <property type="molecule type" value="Genomic_DNA"/>
</dbReference>
<feature type="domain" description="YknX-like beta-barrel" evidence="5">
    <location>
        <begin position="251"/>
        <end position="329"/>
    </location>
</feature>
<dbReference type="Gene3D" id="6.20.50.140">
    <property type="match status" value="1"/>
</dbReference>
<dbReference type="RefSeq" id="WP_151861824.1">
    <property type="nucleotide sequence ID" value="NZ_WBZC01000048.1"/>
</dbReference>
<dbReference type="PANTHER" id="PTHR30469">
    <property type="entry name" value="MULTIDRUG RESISTANCE PROTEIN MDTA"/>
    <property type="match status" value="1"/>
</dbReference>
<dbReference type="Pfam" id="PF25990">
    <property type="entry name" value="Beta-barrel_YknX"/>
    <property type="match status" value="1"/>
</dbReference>
<comment type="similarity">
    <text evidence="1">Belongs to the membrane fusion protein (MFP) (TC 8.A.1) family.</text>
</comment>
<keyword evidence="2" id="KW-0175">Coiled coil</keyword>
<name>A0A6I0F657_9FIRM</name>
<comment type="caution">
    <text evidence="6">The sequence shown here is derived from an EMBL/GenBank/DDBJ whole genome shotgun (WGS) entry which is preliminary data.</text>
</comment>
<proteinExistence type="inferred from homology"/>
<reference evidence="6 7" key="1">
    <citation type="submission" date="2019-10" db="EMBL/GenBank/DDBJ databases">
        <title>Alkaliphilus serpentinus sp. nov. and Alkaliphilus pronyensis sp. nov., two novel anaerobic alkaliphilic species isolated from the serpentinized-hosted hydrothermal field of the Prony Bay (New Caledonia).</title>
        <authorList>
            <person name="Postec A."/>
        </authorList>
    </citation>
    <scope>NUCLEOTIDE SEQUENCE [LARGE SCALE GENOMIC DNA]</scope>
    <source>
        <strain evidence="6 7">LacV</strain>
    </source>
</reference>
<accession>A0A6I0F657</accession>
<sequence length="411" mass="45673">MEKKSKKKLVIVLVALLVIAGISAAVVSASRGGKQGITVDAKAIELGEISVEIPANGMLEEIDKESVFHDINAKVEAVEVEVGDPVKKGQVLATLDSEEFGNRLDISKAQLEMEQLSLQRLKTSRQEAIDNIVRELEEVKSAYERSKELFESGGISQLEYNQSEKAYRDLQRSHQQYINNEDSLYYDIKRTEKQITISQLNIQDTQKEMEKLQGEITSPMDGLVTQVNVEKGSFTNPSVPAFVVADTANLQIIINVSEYDISKIQLGQEVEIETDALPDTVFSGEIEKIAPIASRMSTGQTNETVVPVTIKVIDQHQMLKPGFSVKTRIVSEKKDSTVVVPFDSIMMEEDKQFVFVISNDTLEKREVEIGIESDFHVEVTKGLAEGDIIVLRPNMDLKDGDSVIVNLTNNK</sequence>
<feature type="domain" description="YknX-like C-terminal permuted SH3-like" evidence="4">
    <location>
        <begin position="338"/>
        <end position="405"/>
    </location>
</feature>